<evidence type="ECO:0000313" key="3">
    <source>
        <dbReference type="Proteomes" id="UP000320762"/>
    </source>
</evidence>
<dbReference type="Proteomes" id="UP000320762">
    <property type="component" value="Unassembled WGS sequence"/>
</dbReference>
<keyword evidence="3" id="KW-1185">Reference proteome</keyword>
<accession>A0A550CEM9</accession>
<dbReference type="EMBL" id="VDMD01000010">
    <property type="protein sequence ID" value="TRM63259.1"/>
    <property type="molecule type" value="Genomic_DNA"/>
</dbReference>
<evidence type="ECO:0000313" key="2">
    <source>
        <dbReference type="EMBL" id="TRM63259.1"/>
    </source>
</evidence>
<name>A0A550CEM9_9AGAR</name>
<feature type="region of interest" description="Disordered" evidence="1">
    <location>
        <begin position="1"/>
        <end position="39"/>
    </location>
</feature>
<proteinExistence type="predicted"/>
<dbReference type="AlphaFoldDB" id="A0A550CEM9"/>
<dbReference type="OrthoDB" id="3062753at2759"/>
<sequence>MVNLRKRYREDDGTGQVRVKRRETSSPSPNNGEIVSLSEDMQPKFKPRPDWYYRDELTFCTAASHPQYSTPSDIVHFLKTKAISAEYHKTKPRALSRLILRLPNGESAVLPVVYRAPVIFLSHFLWGSMWSVITRGELWQDHMHSLLHIARLLYKLRKAATNGAPLHDPAAGKDISSWRYAPFDRAVQRMTSDGFLLPVDGDYGDRYNKAFWERYQDTRYKEGIEHRPWMEKIFAGKFEGFPRLDAKEELYSFDAAAYAECLQMSPTGPVWEPVSAAGRQVTARLQERYKDMMANMALLTEAADATMSTRPSTPDTAVPAVSEELATTFARGMTIAAEDHDIKPSIDGSSEPPSSPVGDPTPRRPAHASRVSSGKGRAFALQLRTSASPEMAPVASTSSQPQQPSPLVLRSSTSPPPQENAMPGPSSAHEPYSPHRSPSAHRAPSPRRVQSPRDVPCPQTAALQKDNAQLRAENAQLQATVAEHAQYRMLSNAFAENAKQEREAGREREARHAAESAQLRREAAEREGRLVGEARREAAVRETRHTEERREAAQRETTLRQEAHEREARLIVECRELRAELDAKSQLLAQCGLKLGQELAVSGELRGRVNTLQTRLDDVVKAAGM</sequence>
<organism evidence="2 3">
    <name type="scientific">Schizophyllum amplum</name>
    <dbReference type="NCBI Taxonomy" id="97359"/>
    <lineage>
        <taxon>Eukaryota</taxon>
        <taxon>Fungi</taxon>
        <taxon>Dikarya</taxon>
        <taxon>Basidiomycota</taxon>
        <taxon>Agaricomycotina</taxon>
        <taxon>Agaricomycetes</taxon>
        <taxon>Agaricomycetidae</taxon>
        <taxon>Agaricales</taxon>
        <taxon>Schizophyllaceae</taxon>
        <taxon>Schizophyllum</taxon>
    </lineage>
</organism>
<protein>
    <submittedName>
        <fullName evidence="2">Uncharacterized protein</fullName>
    </submittedName>
</protein>
<gene>
    <name evidence="2" type="ORF">BD626DRAFT_569282</name>
</gene>
<evidence type="ECO:0000256" key="1">
    <source>
        <dbReference type="SAM" id="MobiDB-lite"/>
    </source>
</evidence>
<feature type="region of interest" description="Disordered" evidence="1">
    <location>
        <begin position="339"/>
        <end position="458"/>
    </location>
</feature>
<feature type="region of interest" description="Disordered" evidence="1">
    <location>
        <begin position="498"/>
        <end position="561"/>
    </location>
</feature>
<reference evidence="2 3" key="1">
    <citation type="journal article" date="2019" name="New Phytol.">
        <title>Comparative genomics reveals unique wood-decay strategies and fruiting body development in the Schizophyllaceae.</title>
        <authorList>
            <person name="Almasi E."/>
            <person name="Sahu N."/>
            <person name="Krizsan K."/>
            <person name="Balint B."/>
            <person name="Kovacs G.M."/>
            <person name="Kiss B."/>
            <person name="Cseklye J."/>
            <person name="Drula E."/>
            <person name="Henrissat B."/>
            <person name="Nagy I."/>
            <person name="Chovatia M."/>
            <person name="Adam C."/>
            <person name="LaButti K."/>
            <person name="Lipzen A."/>
            <person name="Riley R."/>
            <person name="Grigoriev I.V."/>
            <person name="Nagy L.G."/>
        </authorList>
    </citation>
    <scope>NUCLEOTIDE SEQUENCE [LARGE SCALE GENOMIC DNA]</scope>
    <source>
        <strain evidence="2 3">NL-1724</strain>
    </source>
</reference>
<comment type="caution">
    <text evidence="2">The sequence shown here is derived from an EMBL/GenBank/DDBJ whole genome shotgun (WGS) entry which is preliminary data.</text>
</comment>
<dbReference type="STRING" id="97359.A0A550CEM9"/>